<sequence>MTLDEYTSDSKKRGALILALRAAIISEFTGEDWREFGHLSGHSDYIQRHDRLLRSLHWRDPDYGDCVLQALERFAREGWDVVDQLINHPKLTSHLLTAIPNLSIFVRKDLQSVQTEAPPSLSSGGVVMLALNDAEHLMRVSGPVSAVDRLHTALHGYFRSLCVEGGITVADDASLTALFKALRTAHPILKDLGSYDNDLVRILQGFANAIDAINSLRNNGSIAHPFDDLLGEPEAHLAANATRTIFNYIQAKVGH</sequence>
<dbReference type="Pfam" id="PF14355">
    <property type="entry name" value="Abi_C"/>
    <property type="match status" value="1"/>
</dbReference>
<feature type="domain" description="Abortive infection protein-like C-terminal" evidence="1">
    <location>
        <begin position="182"/>
        <end position="249"/>
    </location>
</feature>
<comment type="caution">
    <text evidence="3">The sequence shown here is derived from an EMBL/GenBank/DDBJ whole genome shotgun (WGS) entry which is preliminary data.</text>
</comment>
<accession>A0A6L8MSK7</accession>
<name>A0A6L8MSK7_9BURK</name>
<dbReference type="RefSeq" id="WP_161021386.1">
    <property type="nucleotide sequence ID" value="NZ_WWCP01000045.1"/>
</dbReference>
<dbReference type="Pfam" id="PF18865">
    <property type="entry name" value="AbiJ_NTD5"/>
    <property type="match status" value="1"/>
</dbReference>
<evidence type="ECO:0000259" key="2">
    <source>
        <dbReference type="Pfam" id="PF18865"/>
    </source>
</evidence>
<proteinExistence type="predicted"/>
<evidence type="ECO:0000259" key="1">
    <source>
        <dbReference type="Pfam" id="PF14355"/>
    </source>
</evidence>
<dbReference type="EMBL" id="WWCP01000045">
    <property type="protein sequence ID" value="MYM84986.1"/>
    <property type="molecule type" value="Genomic_DNA"/>
</dbReference>
<feature type="domain" description="AbiJ N-terminal" evidence="2">
    <location>
        <begin position="10"/>
        <end position="91"/>
    </location>
</feature>
<gene>
    <name evidence="3" type="ORF">GTP44_23945</name>
</gene>
<dbReference type="Proteomes" id="UP000474565">
    <property type="component" value="Unassembled WGS sequence"/>
</dbReference>
<evidence type="ECO:0008006" key="5">
    <source>
        <dbReference type="Google" id="ProtNLM"/>
    </source>
</evidence>
<dbReference type="InterPro" id="IPR040508">
    <property type="entry name" value="AbiJ_NTD5"/>
</dbReference>
<organism evidence="3 4">
    <name type="scientific">Duganella lactea</name>
    <dbReference type="NCBI Taxonomy" id="2692173"/>
    <lineage>
        <taxon>Bacteria</taxon>
        <taxon>Pseudomonadati</taxon>
        <taxon>Pseudomonadota</taxon>
        <taxon>Betaproteobacteria</taxon>
        <taxon>Burkholderiales</taxon>
        <taxon>Oxalobacteraceae</taxon>
        <taxon>Telluria group</taxon>
        <taxon>Duganella</taxon>
    </lineage>
</organism>
<reference evidence="3 4" key="1">
    <citation type="submission" date="2019-12" db="EMBL/GenBank/DDBJ databases">
        <title>Novel species isolated from a subtropical stream in China.</title>
        <authorList>
            <person name="Lu H."/>
        </authorList>
    </citation>
    <scope>NUCLEOTIDE SEQUENCE [LARGE SCALE GENOMIC DNA]</scope>
    <source>
        <strain evidence="3 4">FT50W</strain>
    </source>
</reference>
<evidence type="ECO:0000313" key="4">
    <source>
        <dbReference type="Proteomes" id="UP000474565"/>
    </source>
</evidence>
<dbReference type="InterPro" id="IPR026001">
    <property type="entry name" value="Abi-like_C"/>
</dbReference>
<dbReference type="AlphaFoldDB" id="A0A6L8MSK7"/>
<evidence type="ECO:0000313" key="3">
    <source>
        <dbReference type="EMBL" id="MYM84986.1"/>
    </source>
</evidence>
<protein>
    <recommendedName>
        <fullName evidence="5">Abortive infection protein-like C-terminal domain-containing protein</fullName>
    </recommendedName>
</protein>